<dbReference type="GO" id="GO:0005524">
    <property type="term" value="F:ATP binding"/>
    <property type="evidence" value="ECO:0007669"/>
    <property type="project" value="UniProtKB-KW"/>
</dbReference>
<dbReference type="EMBL" id="FMWP01000014">
    <property type="protein sequence ID" value="SCZ90472.1"/>
    <property type="molecule type" value="Genomic_DNA"/>
</dbReference>
<name>A0A2X0KTT7_9BASI</name>
<proteinExistence type="inferred from homology"/>
<sequence>MSSSASTATTQAAKALLRKSLKRRLKLVPRVQVAQESAAIAARVLAASWYVKADAVSCYLSTPVGEASTDSIILDALSKGKRVFIPFCPLEQPTVMRMLRLKSVQHFESLQLNRWGIRELDPREVRVVDVLRTESEQSGGLDLILVPGLAFDRKKRRLGHGRGYYDRYMTETGDYPTRFNKHPPYTAALALQAQMIEQDDPDQIPVTEWDRRPDALLAPFWACTVYDYLFEIEGFHDLDSEDRHMVERAFENFKIDLDDAGTIKPGGDPTPQEVPQTPSPSDSALSETTCIDRRRRAKTNSIRDTQVEANRIEVRPTQNVQSGLPPETPSSPIKPNTKLKAKAGTKIKAPPMEHDPAQTTLFANTAKVDDDEMVEVKGEA</sequence>
<dbReference type="SUPFAM" id="SSF100950">
    <property type="entry name" value="NagB/RpiA/CoA transferase-like"/>
    <property type="match status" value="1"/>
</dbReference>
<evidence type="ECO:0000313" key="8">
    <source>
        <dbReference type="Proteomes" id="UP000249723"/>
    </source>
</evidence>
<dbReference type="GO" id="GO:0030272">
    <property type="term" value="F:5-formyltetrahydrofolate cyclo-ligase activity"/>
    <property type="evidence" value="ECO:0007669"/>
    <property type="project" value="UniProtKB-EC"/>
</dbReference>
<evidence type="ECO:0000256" key="6">
    <source>
        <dbReference type="SAM" id="MobiDB-lite"/>
    </source>
</evidence>
<gene>
    <name evidence="7" type="ORF">BZ3500_MVSOF-1268-A1-R1_CHR1-3G02011</name>
</gene>
<dbReference type="Pfam" id="PF01812">
    <property type="entry name" value="5-FTHF_cyc-lig"/>
    <property type="match status" value="1"/>
</dbReference>
<evidence type="ECO:0000313" key="7">
    <source>
        <dbReference type="EMBL" id="SCZ90472.1"/>
    </source>
</evidence>
<dbReference type="EC" id="6.3.3.2" evidence="5"/>
<dbReference type="GO" id="GO:0009396">
    <property type="term" value="P:folic acid-containing compound biosynthetic process"/>
    <property type="evidence" value="ECO:0007669"/>
    <property type="project" value="TreeGrafter"/>
</dbReference>
<dbReference type="OrthoDB" id="2015992at2759"/>
<evidence type="ECO:0000256" key="4">
    <source>
        <dbReference type="ARBA" id="ARBA00036539"/>
    </source>
</evidence>
<dbReference type="GO" id="GO:0035999">
    <property type="term" value="P:tetrahydrofolate interconversion"/>
    <property type="evidence" value="ECO:0007669"/>
    <property type="project" value="TreeGrafter"/>
</dbReference>
<dbReference type="Proteomes" id="UP000249723">
    <property type="component" value="Unassembled WGS sequence"/>
</dbReference>
<evidence type="ECO:0000256" key="3">
    <source>
        <dbReference type="ARBA" id="ARBA00022840"/>
    </source>
</evidence>
<feature type="region of interest" description="Disordered" evidence="6">
    <location>
        <begin position="258"/>
        <end position="287"/>
    </location>
</feature>
<dbReference type="GO" id="GO:0005739">
    <property type="term" value="C:mitochondrion"/>
    <property type="evidence" value="ECO:0007669"/>
    <property type="project" value="TreeGrafter"/>
</dbReference>
<keyword evidence="3" id="KW-0067">ATP-binding</keyword>
<protein>
    <recommendedName>
        <fullName evidence="5">5-formyltetrahydrofolate cyclo-ligase</fullName>
        <ecNumber evidence="5">6.3.3.2</ecNumber>
    </recommendedName>
</protein>
<dbReference type="Gene3D" id="3.40.50.10420">
    <property type="entry name" value="NagB/RpiA/CoA transferase-like"/>
    <property type="match status" value="1"/>
</dbReference>
<reference evidence="8" key="1">
    <citation type="submission" date="2016-10" db="EMBL/GenBank/DDBJ databases">
        <authorList>
            <person name="Jeantristanb JTB J.-T."/>
            <person name="Ricardo R."/>
        </authorList>
    </citation>
    <scope>NUCLEOTIDE SEQUENCE [LARGE SCALE GENOMIC DNA]</scope>
</reference>
<comment type="similarity">
    <text evidence="1">Belongs to the 5-formyltetrahydrofolate cyclo-ligase family.</text>
</comment>
<dbReference type="PANTHER" id="PTHR23407:SF1">
    <property type="entry name" value="5-FORMYLTETRAHYDROFOLATE CYCLO-LIGASE"/>
    <property type="match status" value="1"/>
</dbReference>
<evidence type="ECO:0000256" key="5">
    <source>
        <dbReference type="ARBA" id="ARBA00038966"/>
    </source>
</evidence>
<evidence type="ECO:0000256" key="1">
    <source>
        <dbReference type="ARBA" id="ARBA00010638"/>
    </source>
</evidence>
<dbReference type="PANTHER" id="PTHR23407">
    <property type="entry name" value="ATPASE INHIBITOR/5-FORMYLTETRAHYDROFOLATE CYCLO-LIGASE"/>
    <property type="match status" value="1"/>
</dbReference>
<dbReference type="NCBIfam" id="TIGR02727">
    <property type="entry name" value="MTHFS_bact"/>
    <property type="match status" value="1"/>
</dbReference>
<keyword evidence="8" id="KW-1185">Reference proteome</keyword>
<keyword evidence="2" id="KW-0547">Nucleotide-binding</keyword>
<feature type="region of interest" description="Disordered" evidence="6">
    <location>
        <begin position="316"/>
        <end position="357"/>
    </location>
</feature>
<dbReference type="STRING" id="289078.A0A2X0KTT7"/>
<organism evidence="7 8">
    <name type="scientific">Microbotryum saponariae</name>
    <dbReference type="NCBI Taxonomy" id="289078"/>
    <lineage>
        <taxon>Eukaryota</taxon>
        <taxon>Fungi</taxon>
        <taxon>Dikarya</taxon>
        <taxon>Basidiomycota</taxon>
        <taxon>Pucciniomycotina</taxon>
        <taxon>Microbotryomycetes</taxon>
        <taxon>Microbotryales</taxon>
        <taxon>Microbotryaceae</taxon>
        <taxon>Microbotryum</taxon>
    </lineage>
</organism>
<dbReference type="InterPro" id="IPR024185">
    <property type="entry name" value="FTHF_cligase-like_sf"/>
</dbReference>
<accession>A0A2X0KTT7</accession>
<feature type="compositionally biased region" description="Polar residues" evidence="6">
    <location>
        <begin position="273"/>
        <end position="287"/>
    </location>
</feature>
<evidence type="ECO:0000256" key="2">
    <source>
        <dbReference type="ARBA" id="ARBA00022741"/>
    </source>
</evidence>
<dbReference type="InterPro" id="IPR037171">
    <property type="entry name" value="NagB/RpiA_transferase-like"/>
</dbReference>
<dbReference type="AlphaFoldDB" id="A0A2X0KTT7"/>
<dbReference type="InterPro" id="IPR002698">
    <property type="entry name" value="FTHF_cligase"/>
</dbReference>
<comment type="catalytic activity">
    <reaction evidence="4">
        <text>(6S)-5-formyl-5,6,7,8-tetrahydrofolate + ATP = (6R)-5,10-methenyltetrahydrofolate + ADP + phosphate</text>
        <dbReference type="Rhea" id="RHEA:10488"/>
        <dbReference type="ChEBI" id="CHEBI:30616"/>
        <dbReference type="ChEBI" id="CHEBI:43474"/>
        <dbReference type="ChEBI" id="CHEBI:57455"/>
        <dbReference type="ChEBI" id="CHEBI:57457"/>
        <dbReference type="ChEBI" id="CHEBI:456216"/>
        <dbReference type="EC" id="6.3.3.2"/>
    </reaction>
</comment>